<accession>A0ACC0BVS9</accession>
<comment type="caution">
    <text evidence="1">The sequence shown here is derived from an EMBL/GenBank/DDBJ whole genome shotgun (WGS) entry which is preliminary data.</text>
</comment>
<proteinExistence type="predicted"/>
<sequence length="150" mass="17695">MVHYFPRSFGTSMLRMNFKVQVDSLVLHKKRVYLGYSCEEELPPSIKRLLKIRDILVEKEGSIVEVTNLVDSWVVDDILNTSLAYDYFKGPAALQIWAKIVWDRRFPLKFSFLLLIGLANYVTDRRRMHHISSLLNEQDLEETYQLFRVP</sequence>
<evidence type="ECO:0000313" key="2">
    <source>
        <dbReference type="Proteomes" id="UP001060085"/>
    </source>
</evidence>
<name>A0ACC0BVS9_CATRO</name>
<protein>
    <submittedName>
        <fullName evidence="1">Uncharacterized protein</fullName>
    </submittedName>
</protein>
<dbReference type="EMBL" id="CM044702">
    <property type="protein sequence ID" value="KAI5676792.1"/>
    <property type="molecule type" value="Genomic_DNA"/>
</dbReference>
<gene>
    <name evidence="1" type="ORF">M9H77_07742</name>
</gene>
<dbReference type="Proteomes" id="UP001060085">
    <property type="component" value="Linkage Group LG02"/>
</dbReference>
<evidence type="ECO:0000313" key="1">
    <source>
        <dbReference type="EMBL" id="KAI5676792.1"/>
    </source>
</evidence>
<organism evidence="1 2">
    <name type="scientific">Catharanthus roseus</name>
    <name type="common">Madagascar periwinkle</name>
    <name type="synonym">Vinca rosea</name>
    <dbReference type="NCBI Taxonomy" id="4058"/>
    <lineage>
        <taxon>Eukaryota</taxon>
        <taxon>Viridiplantae</taxon>
        <taxon>Streptophyta</taxon>
        <taxon>Embryophyta</taxon>
        <taxon>Tracheophyta</taxon>
        <taxon>Spermatophyta</taxon>
        <taxon>Magnoliopsida</taxon>
        <taxon>eudicotyledons</taxon>
        <taxon>Gunneridae</taxon>
        <taxon>Pentapetalae</taxon>
        <taxon>asterids</taxon>
        <taxon>lamiids</taxon>
        <taxon>Gentianales</taxon>
        <taxon>Apocynaceae</taxon>
        <taxon>Rauvolfioideae</taxon>
        <taxon>Vinceae</taxon>
        <taxon>Catharanthinae</taxon>
        <taxon>Catharanthus</taxon>
    </lineage>
</organism>
<keyword evidence="2" id="KW-1185">Reference proteome</keyword>
<reference evidence="2" key="1">
    <citation type="journal article" date="2023" name="Nat. Plants">
        <title>Single-cell RNA sequencing provides a high-resolution roadmap for understanding the multicellular compartmentation of specialized metabolism.</title>
        <authorList>
            <person name="Sun S."/>
            <person name="Shen X."/>
            <person name="Li Y."/>
            <person name="Li Y."/>
            <person name="Wang S."/>
            <person name="Li R."/>
            <person name="Zhang H."/>
            <person name="Shen G."/>
            <person name="Guo B."/>
            <person name="Wei J."/>
            <person name="Xu J."/>
            <person name="St-Pierre B."/>
            <person name="Chen S."/>
            <person name="Sun C."/>
        </authorList>
    </citation>
    <scope>NUCLEOTIDE SEQUENCE [LARGE SCALE GENOMIC DNA]</scope>
</reference>